<comment type="caution">
    <text evidence="2">The sequence shown here is derived from an EMBL/GenBank/DDBJ whole genome shotgun (WGS) entry which is preliminary data.</text>
</comment>
<evidence type="ECO:0000256" key="1">
    <source>
        <dbReference type="SAM" id="MobiDB-lite"/>
    </source>
</evidence>
<dbReference type="RefSeq" id="WP_397614304.1">
    <property type="nucleotide sequence ID" value="NZ_JBIRRB010000011.1"/>
</dbReference>
<gene>
    <name evidence="2" type="ORF">ACH4TF_28225</name>
</gene>
<organism evidence="2 3">
    <name type="scientific">Streptomyces abikoensis</name>
    <dbReference type="NCBI Taxonomy" id="97398"/>
    <lineage>
        <taxon>Bacteria</taxon>
        <taxon>Bacillati</taxon>
        <taxon>Actinomycetota</taxon>
        <taxon>Actinomycetes</taxon>
        <taxon>Kitasatosporales</taxon>
        <taxon>Streptomycetaceae</taxon>
        <taxon>Streptomyces</taxon>
    </lineage>
</organism>
<evidence type="ECO:0000313" key="3">
    <source>
        <dbReference type="Proteomes" id="UP001611162"/>
    </source>
</evidence>
<dbReference type="Proteomes" id="UP001611162">
    <property type="component" value="Unassembled WGS sequence"/>
</dbReference>
<feature type="region of interest" description="Disordered" evidence="1">
    <location>
        <begin position="38"/>
        <end position="75"/>
    </location>
</feature>
<accession>A0ABW7TDT7</accession>
<evidence type="ECO:0000313" key="2">
    <source>
        <dbReference type="EMBL" id="MFI0914311.1"/>
    </source>
</evidence>
<name>A0ABW7TDT7_9ACTN</name>
<keyword evidence="3" id="KW-1185">Reference proteome</keyword>
<dbReference type="EMBL" id="JBIRRB010000011">
    <property type="protein sequence ID" value="MFI0914311.1"/>
    <property type="molecule type" value="Genomic_DNA"/>
</dbReference>
<feature type="compositionally biased region" description="Basic residues" evidence="1">
    <location>
        <begin position="56"/>
        <end position="66"/>
    </location>
</feature>
<sequence length="75" mass="7972">MSHPLRTYRVQVNGHEAELQLTEDDAQATGAILVQDTGPAQRAAAADEDAAEHKARTAGRGRARAPRVKDSDGGH</sequence>
<reference evidence="2 3" key="1">
    <citation type="submission" date="2024-10" db="EMBL/GenBank/DDBJ databases">
        <title>The Natural Products Discovery Center: Release of the First 8490 Sequenced Strains for Exploring Actinobacteria Biosynthetic Diversity.</title>
        <authorList>
            <person name="Kalkreuter E."/>
            <person name="Kautsar S.A."/>
            <person name="Yang D."/>
            <person name="Bader C.D."/>
            <person name="Teijaro C.N."/>
            <person name="Fluegel L."/>
            <person name="Davis C.M."/>
            <person name="Simpson J.R."/>
            <person name="Lauterbach L."/>
            <person name="Steele A.D."/>
            <person name="Gui C."/>
            <person name="Meng S."/>
            <person name="Li G."/>
            <person name="Viehrig K."/>
            <person name="Ye F."/>
            <person name="Su P."/>
            <person name="Kiefer A.F."/>
            <person name="Nichols A."/>
            <person name="Cepeda A.J."/>
            <person name="Yan W."/>
            <person name="Fan B."/>
            <person name="Jiang Y."/>
            <person name="Adhikari A."/>
            <person name="Zheng C.-J."/>
            <person name="Schuster L."/>
            <person name="Cowan T.M."/>
            <person name="Smanski M.J."/>
            <person name="Chevrette M.G."/>
            <person name="De Carvalho L.P.S."/>
            <person name="Shen B."/>
        </authorList>
    </citation>
    <scope>NUCLEOTIDE SEQUENCE [LARGE SCALE GENOMIC DNA]</scope>
    <source>
        <strain evidence="2 3">NPDC020979</strain>
    </source>
</reference>
<protein>
    <submittedName>
        <fullName evidence="2">Uncharacterized protein</fullName>
    </submittedName>
</protein>
<proteinExistence type="predicted"/>